<evidence type="ECO:0000313" key="2">
    <source>
        <dbReference type="EMBL" id="NJC73338.1"/>
    </source>
</evidence>
<keyword evidence="1" id="KW-1133">Transmembrane helix</keyword>
<feature type="transmembrane region" description="Helical" evidence="1">
    <location>
        <begin position="39"/>
        <end position="65"/>
    </location>
</feature>
<dbReference type="Proteomes" id="UP000722989">
    <property type="component" value="Unassembled WGS sequence"/>
</dbReference>
<keyword evidence="1" id="KW-0472">Membrane</keyword>
<name>A0ABX0Y5N3_9ACTN</name>
<comment type="caution">
    <text evidence="2">The sequence shown here is derived from an EMBL/GenBank/DDBJ whole genome shotgun (WGS) entry which is preliminary data.</text>
</comment>
<proteinExistence type="predicted"/>
<dbReference type="EMBL" id="JAATVY010000029">
    <property type="protein sequence ID" value="NJC73338.1"/>
    <property type="molecule type" value="Genomic_DNA"/>
</dbReference>
<evidence type="ECO:0000313" key="3">
    <source>
        <dbReference type="Proteomes" id="UP000722989"/>
    </source>
</evidence>
<reference evidence="2 3" key="1">
    <citation type="submission" date="2020-03" db="EMBL/GenBank/DDBJ databases">
        <title>WGS of the type strain of Planosporangium spp.</title>
        <authorList>
            <person name="Thawai C."/>
        </authorList>
    </citation>
    <scope>NUCLEOTIDE SEQUENCE [LARGE SCALE GENOMIC DNA]</scope>
    <source>
        <strain evidence="2 3">TBRC 5610</strain>
    </source>
</reference>
<keyword evidence="3" id="KW-1185">Reference proteome</keyword>
<feature type="transmembrane region" description="Helical" evidence="1">
    <location>
        <begin position="15"/>
        <end position="32"/>
    </location>
</feature>
<gene>
    <name evidence="2" type="ORF">HC031_26980</name>
</gene>
<keyword evidence="1" id="KW-0812">Transmembrane</keyword>
<accession>A0ABX0Y5N3</accession>
<dbReference type="RefSeq" id="WP_167928247.1">
    <property type="nucleotide sequence ID" value="NZ_JAATVY010000029.1"/>
</dbReference>
<organism evidence="2 3">
    <name type="scientific">Planosporangium thailandense</name>
    <dbReference type="NCBI Taxonomy" id="765197"/>
    <lineage>
        <taxon>Bacteria</taxon>
        <taxon>Bacillati</taxon>
        <taxon>Actinomycetota</taxon>
        <taxon>Actinomycetes</taxon>
        <taxon>Micromonosporales</taxon>
        <taxon>Micromonosporaceae</taxon>
        <taxon>Planosporangium</taxon>
    </lineage>
</organism>
<evidence type="ECO:0000256" key="1">
    <source>
        <dbReference type="SAM" id="Phobius"/>
    </source>
</evidence>
<feature type="transmembrane region" description="Helical" evidence="1">
    <location>
        <begin position="89"/>
        <end position="107"/>
    </location>
</feature>
<sequence length="276" mass="30132">MLSAMATGAVRHRRLILSMAVALAVGCPWIGLQMRSASFIGFALIGVPTLLALASWVLCLAVATLPQPATFTVDPCTRSFRTLPNVRQIYFAIGAVLFAGSQVAMRLDPASRGATRGDPILLVMSGITVAMTGLYVLLAAGWLVAVWRSAFYVQLRPDGLIDRSPFGKLIVPWEALAPGYPMLRSPFSSSFSSLLLTYARPELVRRHGLFFGRRRISADAVDPRFLGASIAYYVAYPQCRAEIGTQEGHDRLRWALTGEPPSDQRRYGWPGSPDFA</sequence>
<feature type="transmembrane region" description="Helical" evidence="1">
    <location>
        <begin position="119"/>
        <end position="147"/>
    </location>
</feature>
<protein>
    <submittedName>
        <fullName evidence="2">Uncharacterized protein</fullName>
    </submittedName>
</protein>